<comment type="caution">
    <text evidence="1">The sequence shown here is derived from an EMBL/GenBank/DDBJ whole genome shotgun (WGS) entry which is preliminary data.</text>
</comment>
<name>A0A5B6WYH5_9ROSI</name>
<evidence type="ECO:0000313" key="2">
    <source>
        <dbReference type="Proteomes" id="UP000325315"/>
    </source>
</evidence>
<proteinExistence type="predicted"/>
<accession>A0A5B6WYH5</accession>
<dbReference type="PANTHER" id="PTHR33116:SF86">
    <property type="entry name" value="REVERSE TRANSCRIPTASE DOMAIN-CONTAINING PROTEIN"/>
    <property type="match status" value="1"/>
</dbReference>
<dbReference type="PANTHER" id="PTHR33116">
    <property type="entry name" value="REVERSE TRANSCRIPTASE ZINC-BINDING DOMAIN-CONTAINING PROTEIN-RELATED-RELATED"/>
    <property type="match status" value="1"/>
</dbReference>
<protein>
    <submittedName>
        <fullName evidence="1">Retrovirus-related Pol polyprotein LINE-1</fullName>
    </submittedName>
</protein>
<dbReference type="EMBL" id="SMMG02000001">
    <property type="protein sequence ID" value="KAA3486518.1"/>
    <property type="molecule type" value="Genomic_DNA"/>
</dbReference>
<sequence length="246" mass="28021">MNTISLSSIHVLWNDDLVIFSQADLVHSGLLKDFLNNFCDLSGHKVNARKTNVFFSAGVNEPLRKAMNDIFGFQEVNDLGHYLGVPLFHRRVTNSILHFLVERVRSRLSNWDAKRLSFVGRVTLAHSVLLSIPSYFMQSTLVPKGICNSIEELMRQFIWGAADGKRKMALVGWDDICQPKVHDGLDLRCLEDKNKAFILKIGYNLITKTEAIWVKVLRAKYGWGESMPESIMRKSCSYMWKAVAKA</sequence>
<keyword evidence="2" id="KW-1185">Reference proteome</keyword>
<evidence type="ECO:0000313" key="1">
    <source>
        <dbReference type="EMBL" id="KAA3486518.1"/>
    </source>
</evidence>
<dbReference type="OrthoDB" id="1728428at2759"/>
<organism evidence="1 2">
    <name type="scientific">Gossypium australe</name>
    <dbReference type="NCBI Taxonomy" id="47621"/>
    <lineage>
        <taxon>Eukaryota</taxon>
        <taxon>Viridiplantae</taxon>
        <taxon>Streptophyta</taxon>
        <taxon>Embryophyta</taxon>
        <taxon>Tracheophyta</taxon>
        <taxon>Spermatophyta</taxon>
        <taxon>Magnoliopsida</taxon>
        <taxon>eudicotyledons</taxon>
        <taxon>Gunneridae</taxon>
        <taxon>Pentapetalae</taxon>
        <taxon>rosids</taxon>
        <taxon>malvids</taxon>
        <taxon>Malvales</taxon>
        <taxon>Malvaceae</taxon>
        <taxon>Malvoideae</taxon>
        <taxon>Gossypium</taxon>
    </lineage>
</organism>
<dbReference type="Proteomes" id="UP000325315">
    <property type="component" value="Unassembled WGS sequence"/>
</dbReference>
<dbReference type="AlphaFoldDB" id="A0A5B6WYH5"/>
<reference evidence="2" key="1">
    <citation type="journal article" date="2019" name="Plant Biotechnol. J.">
        <title>Genome sequencing of the Australian wild diploid species Gossypium australe highlights disease resistance and delayed gland morphogenesis.</title>
        <authorList>
            <person name="Cai Y."/>
            <person name="Cai X."/>
            <person name="Wang Q."/>
            <person name="Wang P."/>
            <person name="Zhang Y."/>
            <person name="Cai C."/>
            <person name="Xu Y."/>
            <person name="Wang K."/>
            <person name="Zhou Z."/>
            <person name="Wang C."/>
            <person name="Geng S."/>
            <person name="Li B."/>
            <person name="Dong Q."/>
            <person name="Hou Y."/>
            <person name="Wang H."/>
            <person name="Ai P."/>
            <person name="Liu Z."/>
            <person name="Yi F."/>
            <person name="Sun M."/>
            <person name="An G."/>
            <person name="Cheng J."/>
            <person name="Zhang Y."/>
            <person name="Shi Q."/>
            <person name="Xie Y."/>
            <person name="Shi X."/>
            <person name="Chang Y."/>
            <person name="Huang F."/>
            <person name="Chen Y."/>
            <person name="Hong S."/>
            <person name="Mi L."/>
            <person name="Sun Q."/>
            <person name="Zhang L."/>
            <person name="Zhou B."/>
            <person name="Peng R."/>
            <person name="Zhang X."/>
            <person name="Liu F."/>
        </authorList>
    </citation>
    <scope>NUCLEOTIDE SEQUENCE [LARGE SCALE GENOMIC DNA]</scope>
    <source>
        <strain evidence="2">cv. PA1801</strain>
    </source>
</reference>
<gene>
    <name evidence="1" type="ORF">EPI10_030420</name>
</gene>